<dbReference type="PANTHER" id="PTHR35011:SF2">
    <property type="entry name" value="2,3-DIKETO-L-GULONATE TRAP TRANSPORTER SMALL PERMEASE PROTEIN YIAM"/>
    <property type="match status" value="1"/>
</dbReference>
<evidence type="ECO:0000313" key="12">
    <source>
        <dbReference type="Proteomes" id="UP000324507"/>
    </source>
</evidence>
<evidence type="ECO:0000256" key="8">
    <source>
        <dbReference type="ARBA" id="ARBA00038436"/>
    </source>
</evidence>
<feature type="transmembrane region" description="Helical" evidence="9">
    <location>
        <begin position="20"/>
        <end position="40"/>
    </location>
</feature>
<name>A0A5P2QV05_9RHOB</name>
<comment type="similarity">
    <text evidence="8 9">Belongs to the TRAP transporter small permease family.</text>
</comment>
<evidence type="ECO:0000259" key="10">
    <source>
        <dbReference type="Pfam" id="PF04290"/>
    </source>
</evidence>
<feature type="transmembrane region" description="Helical" evidence="9">
    <location>
        <begin position="52"/>
        <end position="70"/>
    </location>
</feature>
<evidence type="ECO:0000313" key="11">
    <source>
        <dbReference type="EMBL" id="QEU09206.1"/>
    </source>
</evidence>
<dbReference type="GO" id="GO:0005886">
    <property type="term" value="C:plasma membrane"/>
    <property type="evidence" value="ECO:0007669"/>
    <property type="project" value="UniProtKB-SubCell"/>
</dbReference>
<keyword evidence="4 9" id="KW-0997">Cell inner membrane</keyword>
<feature type="transmembrane region" description="Helical" evidence="9">
    <location>
        <begin position="91"/>
        <end position="110"/>
    </location>
</feature>
<sequence length="167" mass="18375">MMSQTIVKIEESVVRLEGLILFCTLLALIVMLAMQVLFRFVLQAPLAFTEEAGRLLFAWLIFVGAARALYVSQHFMVDIVYNHVPAPLQKLFGYVSDAASIGLAIVLAYAGFRMVLRGGQILPVLGIPAWVQTAALPVGMTLLAFHALCFVLRRQHVGDGAQPDFEE</sequence>
<evidence type="ECO:0000256" key="7">
    <source>
        <dbReference type="ARBA" id="ARBA00023136"/>
    </source>
</evidence>
<keyword evidence="7 9" id="KW-0472">Membrane</keyword>
<evidence type="ECO:0000256" key="9">
    <source>
        <dbReference type="RuleBase" id="RU369079"/>
    </source>
</evidence>
<reference evidence="11 12" key="1">
    <citation type="submission" date="2019-09" db="EMBL/GenBank/DDBJ databases">
        <title>FDA dAtabase for Regulatory Grade micrObial Sequences (FDA-ARGOS): Supporting development and validation of Infectious Disease Dx tests.</title>
        <authorList>
            <person name="Sciortino C."/>
            <person name="Tallon L."/>
            <person name="Sadzewicz L."/>
            <person name="Vavikolanu K."/>
            <person name="Mehta A."/>
            <person name="Aluvathingal J."/>
            <person name="Nadendla S."/>
            <person name="Nandy P."/>
            <person name="Geyer C."/>
            <person name="Yan Y."/>
            <person name="Sichtig H."/>
        </authorList>
    </citation>
    <scope>NUCLEOTIDE SEQUENCE [LARGE SCALE GENOMIC DNA]</scope>
    <source>
        <strain evidence="11 12">FDAARGOS_643</strain>
    </source>
</reference>
<accession>A0A5P2QV05</accession>
<evidence type="ECO:0000256" key="5">
    <source>
        <dbReference type="ARBA" id="ARBA00022692"/>
    </source>
</evidence>
<keyword evidence="3" id="KW-1003">Cell membrane</keyword>
<evidence type="ECO:0000256" key="1">
    <source>
        <dbReference type="ARBA" id="ARBA00004429"/>
    </source>
</evidence>
<comment type="subcellular location">
    <subcellularLocation>
        <location evidence="1 9">Cell inner membrane</location>
        <topology evidence="1 9">Multi-pass membrane protein</topology>
    </subcellularLocation>
</comment>
<evidence type="ECO:0000256" key="2">
    <source>
        <dbReference type="ARBA" id="ARBA00022448"/>
    </source>
</evidence>
<proteinExistence type="inferred from homology"/>
<dbReference type="GO" id="GO:0022857">
    <property type="term" value="F:transmembrane transporter activity"/>
    <property type="evidence" value="ECO:0007669"/>
    <property type="project" value="UniProtKB-UniRule"/>
</dbReference>
<dbReference type="AlphaFoldDB" id="A0A5P2QV05"/>
<dbReference type="Pfam" id="PF04290">
    <property type="entry name" value="DctQ"/>
    <property type="match status" value="1"/>
</dbReference>
<dbReference type="EMBL" id="CP044081">
    <property type="protein sequence ID" value="QEU09206.1"/>
    <property type="molecule type" value="Genomic_DNA"/>
</dbReference>
<protein>
    <recommendedName>
        <fullName evidence="9">TRAP transporter small permease protein</fullName>
    </recommendedName>
</protein>
<evidence type="ECO:0000256" key="6">
    <source>
        <dbReference type="ARBA" id="ARBA00022989"/>
    </source>
</evidence>
<keyword evidence="5 9" id="KW-0812">Transmembrane</keyword>
<dbReference type="GO" id="GO:0015740">
    <property type="term" value="P:C4-dicarboxylate transport"/>
    <property type="evidence" value="ECO:0007669"/>
    <property type="project" value="TreeGrafter"/>
</dbReference>
<comment type="subunit">
    <text evidence="9">The complex comprises the extracytoplasmic solute receptor protein and the two transmembrane proteins.</text>
</comment>
<dbReference type="InterPro" id="IPR055348">
    <property type="entry name" value="DctQ"/>
</dbReference>
<keyword evidence="6 9" id="KW-1133">Transmembrane helix</keyword>
<evidence type="ECO:0000256" key="4">
    <source>
        <dbReference type="ARBA" id="ARBA00022519"/>
    </source>
</evidence>
<feature type="transmembrane region" description="Helical" evidence="9">
    <location>
        <begin position="130"/>
        <end position="152"/>
    </location>
</feature>
<gene>
    <name evidence="11" type="ORF">FOB51_15015</name>
</gene>
<organism evidence="11 12">
    <name type="scientific">Paracoccus yeei</name>
    <dbReference type="NCBI Taxonomy" id="147645"/>
    <lineage>
        <taxon>Bacteria</taxon>
        <taxon>Pseudomonadati</taxon>
        <taxon>Pseudomonadota</taxon>
        <taxon>Alphaproteobacteria</taxon>
        <taxon>Rhodobacterales</taxon>
        <taxon>Paracoccaceae</taxon>
        <taxon>Paracoccus</taxon>
    </lineage>
</organism>
<keyword evidence="2 9" id="KW-0813">Transport</keyword>
<dbReference type="Proteomes" id="UP000324507">
    <property type="component" value="Chromosome"/>
</dbReference>
<evidence type="ECO:0000256" key="3">
    <source>
        <dbReference type="ARBA" id="ARBA00022475"/>
    </source>
</evidence>
<comment type="function">
    <text evidence="9">Part of the tripartite ATP-independent periplasmic (TRAP) transport system.</text>
</comment>
<dbReference type="InterPro" id="IPR007387">
    <property type="entry name" value="TRAP_DctQ"/>
</dbReference>
<feature type="domain" description="Tripartite ATP-independent periplasmic transporters DctQ component" evidence="10">
    <location>
        <begin position="28"/>
        <end position="154"/>
    </location>
</feature>
<dbReference type="PANTHER" id="PTHR35011">
    <property type="entry name" value="2,3-DIKETO-L-GULONATE TRAP TRANSPORTER SMALL PERMEASE PROTEIN YIAM"/>
    <property type="match status" value="1"/>
</dbReference>